<dbReference type="Pfam" id="PF06980">
    <property type="entry name" value="DUF1302"/>
    <property type="match status" value="1"/>
</dbReference>
<protein>
    <submittedName>
        <fullName evidence="1">DUF1302 family protein</fullName>
    </submittedName>
</protein>
<reference evidence="1 2" key="1">
    <citation type="submission" date="2019-12" db="EMBL/GenBank/DDBJ databases">
        <title>Comparative genomics gives insights into the taxonomy of the Azoarcus-Aromatoleum group and reveals separate origins of nif in the plant-associated Azoarcus and non-plant-associated Aromatoleum sub-groups.</title>
        <authorList>
            <person name="Lafos M."/>
            <person name="Maluk M."/>
            <person name="Batista M."/>
            <person name="Junghare M."/>
            <person name="Carmona M."/>
            <person name="Faoro H."/>
            <person name="Cruz L.M."/>
            <person name="Battistoni F."/>
            <person name="De Souza E."/>
            <person name="Pedrosa F."/>
            <person name="Chen W.-M."/>
            <person name="Poole P.S."/>
            <person name="Dixon R.A."/>
            <person name="James E.K."/>
        </authorList>
    </citation>
    <scope>NUCLEOTIDE SEQUENCE [LARGE SCALE GENOMIC DNA]</scope>
    <source>
        <strain evidence="1 2">T</strain>
    </source>
</reference>
<gene>
    <name evidence="1" type="ORF">GPA27_03370</name>
</gene>
<organism evidence="1 2">
    <name type="scientific">Aromatoleum toluolicum</name>
    <dbReference type="NCBI Taxonomy" id="90060"/>
    <lineage>
        <taxon>Bacteria</taxon>
        <taxon>Pseudomonadati</taxon>
        <taxon>Pseudomonadota</taxon>
        <taxon>Betaproteobacteria</taxon>
        <taxon>Rhodocyclales</taxon>
        <taxon>Rhodocyclaceae</taxon>
        <taxon>Aromatoleum</taxon>
    </lineage>
</organism>
<accession>A0ABX1NAW8</accession>
<keyword evidence="2" id="KW-1185">Reference proteome</keyword>
<comment type="caution">
    <text evidence="1">The sequence shown here is derived from an EMBL/GenBank/DDBJ whole genome shotgun (WGS) entry which is preliminary data.</text>
</comment>
<sequence length="562" mass="61287">MVAIAAALSLIGSVKAAEIKTDNPDVQMRWDNTVRYNLGVRVEKAGNVANNPNFDEGESKFDQGDVVTNRVDLLTEFDFIYRKNYGFRVSAAGWYDNAYQNGESERNSHLPSSIAGSYVNDKYSSFTKRFYRGPSGEFLDAFVFGRFDLGDMPLTLKAGQHTVFWGESLGLSGALHGVSYSQMPLDLRKAFATPGVEAKELFLPLNNVSAQLVVTDDLAVAGQYFLDWDPTRIPEGGTYLGPADFLMYGSDRASAALINGGVNKPKRQGDWGVSASWSPEWLDGSMGLYYRNFTDKIPSIFVTGSQYREYFGEDIDLFGISLSKQIAGISVSTEISYRKNMPLTAQTLGSATASGALASVLYPNGAPSLKGNTYQARGETLHAVVNALGVISDTALFDSASWSAELSYARLQKVTDNRDMFFGEGYGVCDEGRRAALGARFRDKWDQCATREVFALALNFTPSWLQALPGVDLSLPMSVSGTLSGNAPTQLGGNEGNGNYSIGIGADVYSKYRFDLKFVDYFGKVKQRAGIVPGTTQVTSANGLSTLLRDRGWVSFTFKTTF</sequence>
<proteinExistence type="predicted"/>
<name>A0ABX1NAW8_9RHOO</name>
<evidence type="ECO:0000313" key="2">
    <source>
        <dbReference type="Proteomes" id="UP000634522"/>
    </source>
</evidence>
<dbReference type="Proteomes" id="UP000634522">
    <property type="component" value="Unassembled WGS sequence"/>
</dbReference>
<dbReference type="InterPro" id="IPR010727">
    <property type="entry name" value="DUF1302"/>
</dbReference>
<evidence type="ECO:0000313" key="1">
    <source>
        <dbReference type="EMBL" id="NMF96435.1"/>
    </source>
</evidence>
<dbReference type="EMBL" id="WTVS01000004">
    <property type="protein sequence ID" value="NMF96435.1"/>
    <property type="molecule type" value="Genomic_DNA"/>
</dbReference>